<gene>
    <name evidence="1" type="ORF">NOG11_14115</name>
</gene>
<name>A0A9X2LB82_9PROT</name>
<reference evidence="1" key="1">
    <citation type="submission" date="2022-07" db="EMBL/GenBank/DDBJ databases">
        <title>Parvularcula maris sp. nov., an algicidal bacterium isolated from seawater.</title>
        <authorList>
            <person name="Li F."/>
        </authorList>
    </citation>
    <scope>NUCLEOTIDE SEQUENCE</scope>
    <source>
        <strain evidence="1">BGMRC 0090</strain>
    </source>
</reference>
<dbReference type="EMBL" id="JANIBC010000020">
    <property type="protein sequence ID" value="MCQ8186514.1"/>
    <property type="molecule type" value="Genomic_DNA"/>
</dbReference>
<accession>A0A9X2LB82</accession>
<dbReference type="Proteomes" id="UP001142610">
    <property type="component" value="Unassembled WGS sequence"/>
</dbReference>
<dbReference type="AlphaFoldDB" id="A0A9X2LB82"/>
<protein>
    <submittedName>
        <fullName evidence="1">Uncharacterized protein</fullName>
    </submittedName>
</protein>
<comment type="caution">
    <text evidence="1">The sequence shown here is derived from an EMBL/GenBank/DDBJ whole genome shotgun (WGS) entry which is preliminary data.</text>
</comment>
<evidence type="ECO:0000313" key="1">
    <source>
        <dbReference type="EMBL" id="MCQ8186514.1"/>
    </source>
</evidence>
<evidence type="ECO:0000313" key="2">
    <source>
        <dbReference type="Proteomes" id="UP001142610"/>
    </source>
</evidence>
<keyword evidence="2" id="KW-1185">Reference proteome</keyword>
<organism evidence="1 2">
    <name type="scientific">Parvularcula maris</name>
    <dbReference type="NCBI Taxonomy" id="2965077"/>
    <lineage>
        <taxon>Bacteria</taxon>
        <taxon>Pseudomonadati</taxon>
        <taxon>Pseudomonadota</taxon>
        <taxon>Alphaproteobacteria</taxon>
        <taxon>Parvularculales</taxon>
        <taxon>Parvularculaceae</taxon>
        <taxon>Parvularcula</taxon>
    </lineage>
</organism>
<proteinExistence type="predicted"/>
<sequence>MTDCARYQFRLGKKDAWALEKAAKERGIAANLMAKKIVQTVLRDDLVSPDRLAEDLLIIRAGMEQLFSRSDRDEELDHAIERLCSKRKAARLSGLQEVV</sequence>
<dbReference type="RefSeq" id="WP_256620443.1">
    <property type="nucleotide sequence ID" value="NZ_JANIBC010000020.1"/>
</dbReference>